<evidence type="ECO:0000256" key="3">
    <source>
        <dbReference type="ARBA" id="ARBA00022989"/>
    </source>
</evidence>
<gene>
    <name evidence="6" type="primary">mntP_2</name>
    <name evidence="6" type="ORF">K227x_59230</name>
</gene>
<protein>
    <submittedName>
        <fullName evidence="6">Manganese efflux pump MntP</fullName>
    </submittedName>
</protein>
<keyword evidence="7" id="KW-1185">Reference proteome</keyword>
<accession>A0A517NK36</accession>
<evidence type="ECO:0000256" key="2">
    <source>
        <dbReference type="ARBA" id="ARBA00022692"/>
    </source>
</evidence>
<name>A0A517NK36_9BACT</name>
<keyword evidence="4 5" id="KW-0472">Membrane</keyword>
<dbReference type="EMBL" id="CP036525">
    <property type="protein sequence ID" value="QDT07496.1"/>
    <property type="molecule type" value="Genomic_DNA"/>
</dbReference>
<dbReference type="InterPro" id="IPR003810">
    <property type="entry name" value="Mntp/YtaF"/>
</dbReference>
<dbReference type="AlphaFoldDB" id="A0A517NK36"/>
<sequence>MRIQLRPIHARMELISPVIILGVVSAIVSAAGLMPGAKEKGIAQRPAELVGGVVLASAGGWGIWT</sequence>
<evidence type="ECO:0000313" key="6">
    <source>
        <dbReference type="EMBL" id="QDT07496.1"/>
    </source>
</evidence>
<dbReference type="Proteomes" id="UP000318538">
    <property type="component" value="Chromosome"/>
</dbReference>
<dbReference type="Pfam" id="PF02659">
    <property type="entry name" value="Mntp"/>
    <property type="match status" value="1"/>
</dbReference>
<evidence type="ECO:0000256" key="4">
    <source>
        <dbReference type="ARBA" id="ARBA00023136"/>
    </source>
</evidence>
<keyword evidence="1" id="KW-1003">Cell membrane</keyword>
<keyword evidence="2 5" id="KW-0812">Transmembrane</keyword>
<dbReference type="KEGG" id="rlc:K227x_59230"/>
<evidence type="ECO:0000313" key="7">
    <source>
        <dbReference type="Proteomes" id="UP000318538"/>
    </source>
</evidence>
<feature type="transmembrane region" description="Helical" evidence="5">
    <location>
        <begin position="14"/>
        <end position="34"/>
    </location>
</feature>
<organism evidence="6 7">
    <name type="scientific">Rubripirellula lacrimiformis</name>
    <dbReference type="NCBI Taxonomy" id="1930273"/>
    <lineage>
        <taxon>Bacteria</taxon>
        <taxon>Pseudomonadati</taxon>
        <taxon>Planctomycetota</taxon>
        <taxon>Planctomycetia</taxon>
        <taxon>Pirellulales</taxon>
        <taxon>Pirellulaceae</taxon>
        <taxon>Rubripirellula</taxon>
    </lineage>
</organism>
<keyword evidence="3 5" id="KW-1133">Transmembrane helix</keyword>
<proteinExistence type="predicted"/>
<reference evidence="6 7" key="1">
    <citation type="submission" date="2019-02" db="EMBL/GenBank/DDBJ databases">
        <title>Deep-cultivation of Planctomycetes and their phenomic and genomic characterization uncovers novel biology.</title>
        <authorList>
            <person name="Wiegand S."/>
            <person name="Jogler M."/>
            <person name="Boedeker C."/>
            <person name="Pinto D."/>
            <person name="Vollmers J."/>
            <person name="Rivas-Marin E."/>
            <person name="Kohn T."/>
            <person name="Peeters S.H."/>
            <person name="Heuer A."/>
            <person name="Rast P."/>
            <person name="Oberbeckmann S."/>
            <person name="Bunk B."/>
            <person name="Jeske O."/>
            <person name="Meyerdierks A."/>
            <person name="Storesund J.E."/>
            <person name="Kallscheuer N."/>
            <person name="Luecker S."/>
            <person name="Lage O.M."/>
            <person name="Pohl T."/>
            <person name="Merkel B.J."/>
            <person name="Hornburger P."/>
            <person name="Mueller R.-W."/>
            <person name="Bruemmer F."/>
            <person name="Labrenz M."/>
            <person name="Spormann A.M."/>
            <person name="Op den Camp H."/>
            <person name="Overmann J."/>
            <person name="Amann R."/>
            <person name="Jetten M.S.M."/>
            <person name="Mascher T."/>
            <person name="Medema M.H."/>
            <person name="Devos D.P."/>
            <person name="Kaster A.-K."/>
            <person name="Ovreas L."/>
            <person name="Rohde M."/>
            <person name="Galperin M.Y."/>
            <person name="Jogler C."/>
        </authorList>
    </citation>
    <scope>NUCLEOTIDE SEQUENCE [LARGE SCALE GENOMIC DNA]</scope>
    <source>
        <strain evidence="6 7">K22_7</strain>
    </source>
</reference>
<evidence type="ECO:0000256" key="1">
    <source>
        <dbReference type="ARBA" id="ARBA00022475"/>
    </source>
</evidence>
<evidence type="ECO:0000256" key="5">
    <source>
        <dbReference type="SAM" id="Phobius"/>
    </source>
</evidence>